<dbReference type="EC" id="2.7.7.7" evidence="2"/>
<dbReference type="Proteomes" id="UP001165492">
    <property type="component" value="Unassembled WGS sequence"/>
</dbReference>
<keyword evidence="2" id="KW-0548">Nucleotidyltransferase</keyword>
<dbReference type="InterPro" id="IPR017961">
    <property type="entry name" value="DNA_pol_Y-fam_little_finger"/>
</dbReference>
<comment type="subcellular location">
    <subcellularLocation>
        <location evidence="2">Cytoplasm</location>
    </subcellularLocation>
</comment>
<dbReference type="Gene3D" id="3.30.1490.100">
    <property type="entry name" value="DNA polymerase, Y-family, little finger domain"/>
    <property type="match status" value="1"/>
</dbReference>
<keyword evidence="2" id="KW-0460">Magnesium</keyword>
<keyword evidence="2" id="KW-0479">Metal-binding</keyword>
<comment type="cofactor">
    <cofactor evidence="2">
        <name>Mg(2+)</name>
        <dbReference type="ChEBI" id="CHEBI:18420"/>
    </cofactor>
    <text evidence="2">Binds 2 magnesium ions per subunit.</text>
</comment>
<evidence type="ECO:0000313" key="5">
    <source>
        <dbReference type="Proteomes" id="UP001165492"/>
    </source>
</evidence>
<dbReference type="SUPFAM" id="SSF56672">
    <property type="entry name" value="DNA/RNA polymerases"/>
    <property type="match status" value="1"/>
</dbReference>
<keyword evidence="2" id="KW-0234">DNA repair</keyword>
<comment type="catalytic activity">
    <reaction evidence="2">
        <text>DNA(n) + a 2'-deoxyribonucleoside 5'-triphosphate = DNA(n+1) + diphosphate</text>
        <dbReference type="Rhea" id="RHEA:22508"/>
        <dbReference type="Rhea" id="RHEA-COMP:17339"/>
        <dbReference type="Rhea" id="RHEA-COMP:17340"/>
        <dbReference type="ChEBI" id="CHEBI:33019"/>
        <dbReference type="ChEBI" id="CHEBI:61560"/>
        <dbReference type="ChEBI" id="CHEBI:173112"/>
        <dbReference type="EC" id="2.7.7.7"/>
    </reaction>
</comment>
<reference evidence="4" key="1">
    <citation type="submission" date="2021-11" db="EMBL/GenBank/DDBJ databases">
        <title>Description of a new species Pelosinus isolated from the bottom sediments of Lake Baikal.</title>
        <authorList>
            <person name="Zakharyuk A."/>
        </authorList>
    </citation>
    <scope>NUCLEOTIDE SEQUENCE</scope>
    <source>
        <strain evidence="4">Bkl1</strain>
    </source>
</reference>
<keyword evidence="2" id="KW-0238">DNA-binding</keyword>
<comment type="caution">
    <text evidence="4">The sequence shown here is derived from an EMBL/GenBank/DDBJ whole genome shotgun (WGS) entry which is preliminary data.</text>
</comment>
<dbReference type="PANTHER" id="PTHR11076:SF35">
    <property type="entry name" value="DNA REPAIR PROTEIN HOMOLOG YOBH"/>
    <property type="match status" value="1"/>
</dbReference>
<dbReference type="Pfam" id="PF11799">
    <property type="entry name" value="IMS_C"/>
    <property type="match status" value="1"/>
</dbReference>
<dbReference type="InterPro" id="IPR043502">
    <property type="entry name" value="DNA/RNA_pol_sf"/>
</dbReference>
<keyword evidence="5" id="KW-1185">Reference proteome</keyword>
<keyword evidence="2" id="KW-0235">DNA replication</keyword>
<comment type="subunit">
    <text evidence="2">Monomer.</text>
</comment>
<feature type="domain" description="UmuC" evidence="3">
    <location>
        <begin position="5"/>
        <end position="187"/>
    </location>
</feature>
<dbReference type="Gene3D" id="3.30.70.270">
    <property type="match status" value="1"/>
</dbReference>
<dbReference type="Pfam" id="PF00817">
    <property type="entry name" value="IMS"/>
    <property type="match status" value="1"/>
</dbReference>
<proteinExistence type="inferred from homology"/>
<protein>
    <recommendedName>
        <fullName evidence="2">DNA polymerase IV</fullName>
        <shortName evidence="2">Pol IV</shortName>
        <ecNumber evidence="2">2.7.7.7</ecNumber>
    </recommendedName>
</protein>
<feature type="binding site" evidence="2">
    <location>
        <position position="9"/>
    </location>
    <ligand>
        <name>Mg(2+)</name>
        <dbReference type="ChEBI" id="CHEBI:18420"/>
    </ligand>
</feature>
<dbReference type="PANTHER" id="PTHR11076">
    <property type="entry name" value="DNA REPAIR POLYMERASE UMUC / TRANSFERASE FAMILY MEMBER"/>
    <property type="match status" value="1"/>
</dbReference>
<evidence type="ECO:0000256" key="1">
    <source>
        <dbReference type="ARBA" id="ARBA00010945"/>
    </source>
</evidence>
<evidence type="ECO:0000313" key="4">
    <source>
        <dbReference type="EMBL" id="MCC5464763.1"/>
    </source>
</evidence>
<feature type="active site" evidence="2">
    <location>
        <position position="106"/>
    </location>
</feature>
<dbReference type="EMBL" id="JAJHJB010000005">
    <property type="protein sequence ID" value="MCC5464763.1"/>
    <property type="molecule type" value="Genomic_DNA"/>
</dbReference>
<feature type="site" description="Substrate discrimination" evidence="2">
    <location>
        <position position="14"/>
    </location>
</feature>
<comment type="similarity">
    <text evidence="1 2">Belongs to the DNA polymerase type-Y family.</text>
</comment>
<evidence type="ECO:0000259" key="3">
    <source>
        <dbReference type="PROSITE" id="PS50173"/>
    </source>
</evidence>
<dbReference type="PROSITE" id="PS50173">
    <property type="entry name" value="UMUC"/>
    <property type="match status" value="1"/>
</dbReference>
<dbReference type="SUPFAM" id="SSF100879">
    <property type="entry name" value="Lesion bypass DNA polymerase (Y-family), little finger domain"/>
    <property type="match status" value="1"/>
</dbReference>
<keyword evidence="2" id="KW-0963">Cytoplasm</keyword>
<gene>
    <name evidence="2" type="primary">dinB</name>
    <name evidence="4" type="ORF">LMF89_05190</name>
</gene>
<dbReference type="CDD" id="cd03586">
    <property type="entry name" value="PolY_Pol_IV_kappa"/>
    <property type="match status" value="1"/>
</dbReference>
<feature type="binding site" evidence="2">
    <location>
        <position position="105"/>
    </location>
    <ligand>
        <name>Mg(2+)</name>
        <dbReference type="ChEBI" id="CHEBI:18420"/>
    </ligand>
</feature>
<dbReference type="Gene3D" id="1.10.150.20">
    <property type="entry name" value="5' to 3' exonuclease, C-terminal subdomain"/>
    <property type="match status" value="1"/>
</dbReference>
<keyword evidence="2" id="KW-0239">DNA-directed DNA polymerase</keyword>
<dbReference type="InterPro" id="IPR050116">
    <property type="entry name" value="DNA_polymerase-Y"/>
</dbReference>
<name>A0ABS8HNM6_9FIRM</name>
<organism evidence="4 5">
    <name type="scientific">Pelosinus baikalensis</name>
    <dbReference type="NCBI Taxonomy" id="2892015"/>
    <lineage>
        <taxon>Bacteria</taxon>
        <taxon>Bacillati</taxon>
        <taxon>Bacillota</taxon>
        <taxon>Negativicutes</taxon>
        <taxon>Selenomonadales</taxon>
        <taxon>Sporomusaceae</taxon>
        <taxon>Pelosinus</taxon>
    </lineage>
</organism>
<accession>A0ABS8HNM6</accession>
<keyword evidence="2" id="KW-0808">Transferase</keyword>
<dbReference type="InterPro" id="IPR022880">
    <property type="entry name" value="DNApol_IV"/>
</dbReference>
<comment type="function">
    <text evidence="2">Poorly processive, error-prone DNA polymerase involved in untargeted mutagenesis. Copies undamaged DNA at stalled replication forks, which arise in vivo from mismatched or misaligned primer ends. These misaligned primers can be extended by PolIV. Exhibits no 3'-5' exonuclease (proofreading) activity. May be involved in translesional synthesis, in conjunction with the beta clamp from PolIII.</text>
</comment>
<dbReference type="HAMAP" id="MF_01113">
    <property type="entry name" value="DNApol_IV"/>
    <property type="match status" value="1"/>
</dbReference>
<dbReference type="RefSeq" id="WP_229534186.1">
    <property type="nucleotide sequence ID" value="NZ_JAJHJB010000005.1"/>
</dbReference>
<dbReference type="Gene3D" id="3.40.1170.60">
    <property type="match status" value="1"/>
</dbReference>
<dbReference type="InterPro" id="IPR043128">
    <property type="entry name" value="Rev_trsase/Diguanyl_cyclase"/>
</dbReference>
<keyword evidence="2" id="KW-0227">DNA damage</keyword>
<keyword evidence="2" id="KW-0515">Mutator protein</keyword>
<dbReference type="InterPro" id="IPR036775">
    <property type="entry name" value="DNA_pol_Y-fam_lit_finger_sf"/>
</dbReference>
<evidence type="ECO:0000256" key="2">
    <source>
        <dbReference type="HAMAP-Rule" id="MF_01113"/>
    </source>
</evidence>
<sequence length="412" mass="46434">MRRTILHVDLNNYYASVECLYNPEIRDKPVVVCGDAEARHGIILAKNYLAKALGVKTGDAIWEAKQKCPGLVLVRADFQKYLRFSRLAREIYADYSDKIEPYGIDEGWIDVTGTEQIFGTGQDIADQIRQRLRDELGLTGSVGVSWNKIFAKLGSDMKKPDATTVITPDNFHEKVWPLPVGELLYVGRSTRRKLQNRAIYTIGDLAKRDISDLKLLLGVWGETLWHFANGLDLATVRQTSESSIIKSVGNSTTTPRDLVNNQDVKLIIYVLAESVAARLRKHGFKCKTVSISVRGNDLISFERQGKLSGPTFLSNDIANKAMELFKVNYRWETPIRSLGVRGSDLVTADRHVQLDLFDNSNLDAEILAGTVDSLHKRFGHYSVQRCAMLLDRHLTGFNPEQDHVIHPISYFK</sequence>
<dbReference type="InterPro" id="IPR001126">
    <property type="entry name" value="UmuC"/>
</dbReference>